<dbReference type="Gene3D" id="3.30.10.20">
    <property type="match status" value="1"/>
</dbReference>
<feature type="region of interest" description="Disordered" evidence="1">
    <location>
        <begin position="45"/>
        <end position="74"/>
    </location>
</feature>
<feature type="compositionally biased region" description="Basic and acidic residues" evidence="1">
    <location>
        <begin position="49"/>
        <end position="60"/>
    </location>
</feature>
<evidence type="ECO:0000313" key="4">
    <source>
        <dbReference type="Proteomes" id="UP000199529"/>
    </source>
</evidence>
<feature type="region of interest" description="Disordered" evidence="1">
    <location>
        <begin position="1"/>
        <end position="22"/>
    </location>
</feature>
<dbReference type="STRING" id="418495.SAMN05216215_1011141"/>
<accession>A0A1H3C0M6</accession>
<proteinExistence type="predicted"/>
<gene>
    <name evidence="3" type="ORF">SAMN05216215_1011141</name>
</gene>
<dbReference type="Proteomes" id="UP000199529">
    <property type="component" value="Unassembled WGS sequence"/>
</dbReference>
<sequence length="84" mass="9121">MRESSGRGRYLDYYGDPRPIPDLVGRTPPEALAVANAVGVEVVVGGPDGDPRPLRRDHGRIQRQHPAAGQPIGQTSWVVVWPAE</sequence>
<feature type="domain" description="PASTA" evidence="2">
    <location>
        <begin position="16"/>
        <end position="82"/>
    </location>
</feature>
<organism evidence="3 4">
    <name type="scientific">Saccharopolyspora shandongensis</name>
    <dbReference type="NCBI Taxonomy" id="418495"/>
    <lineage>
        <taxon>Bacteria</taxon>
        <taxon>Bacillati</taxon>
        <taxon>Actinomycetota</taxon>
        <taxon>Actinomycetes</taxon>
        <taxon>Pseudonocardiales</taxon>
        <taxon>Pseudonocardiaceae</taxon>
        <taxon>Saccharopolyspora</taxon>
    </lineage>
</organism>
<dbReference type="EMBL" id="FNOK01000011">
    <property type="protein sequence ID" value="SDX47752.1"/>
    <property type="molecule type" value="Genomic_DNA"/>
</dbReference>
<feature type="compositionally biased region" description="Basic and acidic residues" evidence="1">
    <location>
        <begin position="1"/>
        <end position="10"/>
    </location>
</feature>
<evidence type="ECO:0000259" key="2">
    <source>
        <dbReference type="PROSITE" id="PS51178"/>
    </source>
</evidence>
<dbReference type="SUPFAM" id="SSF54184">
    <property type="entry name" value="Penicillin-binding protein 2x (pbp-2x), c-terminal domain"/>
    <property type="match status" value="1"/>
</dbReference>
<dbReference type="Pfam" id="PF03793">
    <property type="entry name" value="PASTA"/>
    <property type="match status" value="1"/>
</dbReference>
<dbReference type="InterPro" id="IPR005543">
    <property type="entry name" value="PASTA_dom"/>
</dbReference>
<evidence type="ECO:0000313" key="3">
    <source>
        <dbReference type="EMBL" id="SDX47752.1"/>
    </source>
</evidence>
<evidence type="ECO:0000256" key="1">
    <source>
        <dbReference type="SAM" id="MobiDB-lite"/>
    </source>
</evidence>
<dbReference type="PROSITE" id="PS51178">
    <property type="entry name" value="PASTA"/>
    <property type="match status" value="1"/>
</dbReference>
<name>A0A1H3C0M6_9PSEU</name>
<dbReference type="RefSeq" id="WP_093265654.1">
    <property type="nucleotide sequence ID" value="NZ_FNOK01000011.1"/>
</dbReference>
<reference evidence="4" key="1">
    <citation type="submission" date="2016-10" db="EMBL/GenBank/DDBJ databases">
        <authorList>
            <person name="Varghese N."/>
            <person name="Submissions S."/>
        </authorList>
    </citation>
    <scope>NUCLEOTIDE SEQUENCE [LARGE SCALE GENOMIC DNA]</scope>
    <source>
        <strain evidence="4">CGMCC 4.3530</strain>
    </source>
</reference>
<keyword evidence="4" id="KW-1185">Reference proteome</keyword>
<dbReference type="AlphaFoldDB" id="A0A1H3C0M6"/>
<protein>
    <recommendedName>
        <fullName evidence="2">PASTA domain-containing protein</fullName>
    </recommendedName>
</protein>